<evidence type="ECO:0000256" key="3">
    <source>
        <dbReference type="ARBA" id="ARBA00022629"/>
    </source>
</evidence>
<protein>
    <submittedName>
        <fullName evidence="4">ROK family protein</fullName>
    </submittedName>
</protein>
<dbReference type="Gene3D" id="3.30.420.40">
    <property type="match status" value="2"/>
</dbReference>
<dbReference type="Proteomes" id="UP001589818">
    <property type="component" value="Unassembled WGS sequence"/>
</dbReference>
<comment type="similarity">
    <text evidence="2">Belongs to the ROK (NagC/XylR) family.</text>
</comment>
<comment type="function">
    <text evidence="1">Transcriptional repressor of xylose-utilizing enzymes.</text>
</comment>
<dbReference type="InterPro" id="IPR000600">
    <property type="entry name" value="ROK"/>
</dbReference>
<evidence type="ECO:0000313" key="4">
    <source>
        <dbReference type="EMBL" id="MFC0391012.1"/>
    </source>
</evidence>
<dbReference type="InterPro" id="IPR043129">
    <property type="entry name" value="ATPase_NBD"/>
</dbReference>
<name>A0ABV6J629_9BACL</name>
<reference evidence="4 5" key="1">
    <citation type="submission" date="2024-09" db="EMBL/GenBank/DDBJ databases">
        <authorList>
            <person name="Sun Q."/>
            <person name="Mori K."/>
        </authorList>
    </citation>
    <scope>NUCLEOTIDE SEQUENCE [LARGE SCALE GENOMIC DNA]</scope>
    <source>
        <strain evidence="4 5">CCM 4839</strain>
    </source>
</reference>
<comment type="caution">
    <text evidence="4">The sequence shown here is derived from an EMBL/GenBank/DDBJ whole genome shotgun (WGS) entry which is preliminary data.</text>
</comment>
<accession>A0ABV6J629</accession>
<dbReference type="PANTHER" id="PTHR18964">
    <property type="entry name" value="ROK (REPRESSOR, ORF, KINASE) FAMILY"/>
    <property type="match status" value="1"/>
</dbReference>
<evidence type="ECO:0000313" key="5">
    <source>
        <dbReference type="Proteomes" id="UP001589818"/>
    </source>
</evidence>
<keyword evidence="3" id="KW-0119">Carbohydrate metabolism</keyword>
<keyword evidence="5" id="KW-1185">Reference proteome</keyword>
<evidence type="ECO:0000256" key="1">
    <source>
        <dbReference type="ARBA" id="ARBA00002486"/>
    </source>
</evidence>
<dbReference type="InterPro" id="IPR036388">
    <property type="entry name" value="WH-like_DNA-bd_sf"/>
</dbReference>
<dbReference type="SUPFAM" id="SSF46785">
    <property type="entry name" value="Winged helix' DNA-binding domain"/>
    <property type="match status" value="1"/>
</dbReference>
<dbReference type="Pfam" id="PF00480">
    <property type="entry name" value="ROK"/>
    <property type="match status" value="1"/>
</dbReference>
<keyword evidence="3" id="KW-0859">Xylose metabolism</keyword>
<evidence type="ECO:0000256" key="2">
    <source>
        <dbReference type="ARBA" id="ARBA00006479"/>
    </source>
</evidence>
<organism evidence="4 5">
    <name type="scientific">Paenibacillus mendelii</name>
    <dbReference type="NCBI Taxonomy" id="206163"/>
    <lineage>
        <taxon>Bacteria</taxon>
        <taxon>Bacillati</taxon>
        <taxon>Bacillota</taxon>
        <taxon>Bacilli</taxon>
        <taxon>Bacillales</taxon>
        <taxon>Paenibacillaceae</taxon>
        <taxon>Paenibacillus</taxon>
    </lineage>
</organism>
<sequence length="378" mass="41896">MKLNPSELLVIKTIQQSDGVSRKAIADKTGLSQASITNISKVLLEQKYIIEGNRIGNGLGRKEVLLYPNPDKFCFLGVDIGGYRVRLALADHNLEISHEQEFLMDEFEGKENVLEELMARIDSFLSVSQREKVDAIGVGVTGIINTERSEILNIPNCKGWDNVNIRHVLKQRYACPVYLEESGRAMAYAEKMLGKAKAVNDFIVVHIAFGVVAGIFINGQPLRGLNNVAGLLGHITVDDTSYRCLCGNYGCLETTVTYPMLEEEYQKKESDGRLLLDAYRMNNKNALDVCVTGGKSIGVVLSNVINLFNPAAIYVGGPVFDHFPLLFEEVKRTILLRANRFATVGMKLEKSTFHDRQGVMGALALAGNFYLSEDIEQI</sequence>
<dbReference type="RefSeq" id="WP_204818317.1">
    <property type="nucleotide sequence ID" value="NZ_JANHOF010000004.1"/>
</dbReference>
<dbReference type="InterPro" id="IPR036390">
    <property type="entry name" value="WH_DNA-bd_sf"/>
</dbReference>
<gene>
    <name evidence="4" type="ORF">ACFFJ8_06450</name>
</gene>
<dbReference type="PANTHER" id="PTHR18964:SF149">
    <property type="entry name" value="BIFUNCTIONAL UDP-N-ACETYLGLUCOSAMINE 2-EPIMERASE_N-ACETYLMANNOSAMINE KINASE"/>
    <property type="match status" value="1"/>
</dbReference>
<dbReference type="SUPFAM" id="SSF53067">
    <property type="entry name" value="Actin-like ATPase domain"/>
    <property type="match status" value="1"/>
</dbReference>
<dbReference type="EMBL" id="JBHLVF010000010">
    <property type="protein sequence ID" value="MFC0391012.1"/>
    <property type="molecule type" value="Genomic_DNA"/>
</dbReference>
<dbReference type="Gene3D" id="1.10.10.10">
    <property type="entry name" value="Winged helix-like DNA-binding domain superfamily/Winged helix DNA-binding domain"/>
    <property type="match status" value="1"/>
</dbReference>
<proteinExistence type="inferred from homology"/>